<evidence type="ECO:0000256" key="11">
    <source>
        <dbReference type="ARBA" id="ARBA00032467"/>
    </source>
</evidence>
<evidence type="ECO:0000256" key="3">
    <source>
        <dbReference type="ARBA" id="ARBA00014619"/>
    </source>
</evidence>
<evidence type="ECO:0000256" key="4">
    <source>
        <dbReference type="ARBA" id="ARBA00020288"/>
    </source>
</evidence>
<dbReference type="EMBL" id="KN824278">
    <property type="protein sequence ID" value="KIM33547.1"/>
    <property type="molecule type" value="Genomic_DNA"/>
</dbReference>
<dbReference type="InterPro" id="IPR011009">
    <property type="entry name" value="Kinase-like_dom_sf"/>
</dbReference>
<dbReference type="GO" id="GO:0005634">
    <property type="term" value="C:nucleus"/>
    <property type="evidence" value="ECO:0007669"/>
    <property type="project" value="UniProtKB-SubCell"/>
</dbReference>
<dbReference type="Pfam" id="PF02260">
    <property type="entry name" value="FATC"/>
    <property type="match status" value="1"/>
</dbReference>
<name>A0A0C2XXG7_SERVB</name>
<evidence type="ECO:0000256" key="2">
    <source>
        <dbReference type="ARBA" id="ARBA00010769"/>
    </source>
</evidence>
<comment type="similarity">
    <text evidence="2">Belongs to the PI3/PI4-kinase family. ATM subfamily.</text>
</comment>
<evidence type="ECO:0000259" key="15">
    <source>
        <dbReference type="PROSITE" id="PS51189"/>
    </source>
</evidence>
<dbReference type="Pfam" id="PF11640">
    <property type="entry name" value="TAN"/>
    <property type="match status" value="1"/>
</dbReference>
<dbReference type="InterPro" id="IPR021668">
    <property type="entry name" value="TAN"/>
</dbReference>
<dbReference type="InterPro" id="IPR003152">
    <property type="entry name" value="FATC_dom"/>
</dbReference>
<dbReference type="STRING" id="933852.A0A0C2XXG7"/>
<dbReference type="InterPro" id="IPR036940">
    <property type="entry name" value="PI3/4_kinase_cat_sf"/>
</dbReference>
<dbReference type="InterPro" id="IPR000403">
    <property type="entry name" value="PI3/4_kinase_cat_dom"/>
</dbReference>
<evidence type="ECO:0000313" key="18">
    <source>
        <dbReference type="Proteomes" id="UP000054097"/>
    </source>
</evidence>
<evidence type="ECO:0000256" key="8">
    <source>
        <dbReference type="ARBA" id="ARBA00030020"/>
    </source>
</evidence>
<keyword evidence="18" id="KW-1185">Reference proteome</keyword>
<dbReference type="PANTHER" id="PTHR37079:SF4">
    <property type="entry name" value="SERINE_THREONINE-PROTEIN KINASE ATM"/>
    <property type="match status" value="1"/>
</dbReference>
<comment type="catalytic activity">
    <reaction evidence="12">
        <text>L-threonyl-[protein] + ATP = O-phospho-L-threonyl-[protein] + ADP + H(+)</text>
        <dbReference type="Rhea" id="RHEA:46608"/>
        <dbReference type="Rhea" id="RHEA-COMP:11060"/>
        <dbReference type="Rhea" id="RHEA-COMP:11605"/>
        <dbReference type="ChEBI" id="CHEBI:15378"/>
        <dbReference type="ChEBI" id="CHEBI:30013"/>
        <dbReference type="ChEBI" id="CHEBI:30616"/>
        <dbReference type="ChEBI" id="CHEBI:61977"/>
        <dbReference type="ChEBI" id="CHEBI:456216"/>
        <dbReference type="EC" id="2.7.11.1"/>
    </reaction>
</comment>
<sequence>MRRDLRQLTEALREGKVTERKKATDELSRWFRVPQNVAKIGNNNNDWLEIFEALAVGAKAEHDATGKKASSASTLQTKLENISAAFRVTVESSIPYLNNASIEFLIPRIVAIMRSENALVDATGSNYARTLLSVVSYPPHVRSFTDKTWQMVCRLAWAVLLNDRVSDKHSWAEDDPKQNPRTTASTSTIAAARASPVQLIFATILRHLCASPFAPLVERDRRSNEPDVDDQINWARYILVKFCRYFEMYQGSVTSHVDMIPALCHVLEQVELNRIADMMWFSRKIWPLLVTLMKGRVRTDYVQLLVIFKYIVPYYVRTNNDNARAEAIADIIDSNSFKGLTDLVQVVDEYAPLKAGLEILSLESLRLEFAPLDEDVFTGFRAKTFRHGRAFTASQAHAWAVLELQADCVFYLYRQEETTPHSQIAHEGPPVKRRRSENALEVLLNGLKSYSSPAQGLFRLQVLLFLIDRRWDFLDITHQQLILNALFRLSVVDDATDAFALLCLVSITVASNKTQGSPTSSASFWSNLWAHGYRRLSSTSSPVSRAACHLLSALLKWNRVDSNMIGQYIGQFARDFREDEETAFYDHPSGVEGLQQGRSLNRQSITIYTMSESSCALLAQFIAFADADAALCRLQLEDAVRKWLRKCMNRALSIEKYARGTITTGKGNKDSERLRKSAQKADAHVNTQDLLSILQAVCGLTIRPTFKCDTRLPDDDLVRAITVYQADRTLRRFVLEAMAPEFARFDDYSTSQANGASSNSQVDSTYDGEFSSLSGFTVGDMPPSTRESKTLATLEEIIRKIPGTENSIVGAVPDNSQDETPLPISSSGVLEKSVVALKLVAAVLGVQACLEINNTRPSRDLYRLAFDTLRSVIPWQSDDHEKYGWTANQWSEIMCELRPLTCVMDPLVDPCRRQIEQFLHRPGNGSGIKRELVRKLAPDPIDSLRKAENERNRHLLHTIWSQKTASDCLSAISESLHALLQLFSDKLSQGGELDMDRYHENPFGTSTDHDGLADSGKLSGPSDTADTYFASISVAYIATSSAMSKDVITPQPDPKLEQLILESEGLAFLTLGQAYCHCMQARTLHASPATAKDILIALNSKLKTWNLWRSETMHILVFLFLDTLSSFWLQDDGELKSLAQKLLPRWTMKKVVDGGSWKSRNAFSIFMGKMMLLEAFQRWWKDGEGGESMDVDEATESQDEDNPLNLLGDMMLDGDIRVRVSSSILFPTVFVHAGTLEQDIMTLFEGMLSRFLALANTMIVSSPLRRGVYWHLLETTLEDSHYTQYSVALLTGIATRLGLPNHQALFCAYSGQIAVLVRGKPADFLQLPPRTLGFRTHKECADLTLSSVVPSTIIRSYEYDRGEGAARPSVLEDAFFVRYCKAIRREPVDALRECFTQIIASSIIFDTTEVTSSKSKSRLLRDWLLRCASDCDSGIDPREYIKMRADSISAAILCYDGDIDYQADGGIVQALRHSVPEGGTIAKSFMELQRFRKFDDFPMHMVNFPAASTEIIIKSLGWFTDTFVGELEDSSGVSTIYHAIHHLFTAVYSTPLVNEQLRYIHSLTLWLSVSSPILVQGRMIHTILAHSIALLSHEDLTHSAQSIITWALDRARRAGPQCQDISIGTFISRIAELSVRFSRSKDQKTSTIGFQLLEWVEAELQKLCEIEEFREDLQAVVTLWPRALHIRQDIFSQDSTENATMVLARGDTNPIGRFRVVRHLNAIPMYATRIFATEHFWTLKGSIPADDLLMREDLNAFMELLYKDSGNFHSTRIEAPEDDGLALRHRSKPEKDVKYIIATWLLSQTTVATADSLHMIHQALRRLCHPSCGVPLSTNELVLFLFRAGSVAPLQAVECDTSFFKRPTSPELSSNYGRWLCDTTVFLSQLLSKVDIFYAQLIPMLAANIGFAGSFLPILVHQLLVSDTKGLFGHPIRPIISDYLRAIMHSNTTDTSVLQAIVDLILHLRNFQPHEGDPVGYDKWLDLDFLDLCKTSLKCGAYTTSLLFLELAQGYRSDVGEQTTTGRSNEWEREKEAVLYEIYRHIDELDGFYAIEGTDISKHLMQKFHHENKWDKAFQCHVAQFEVAQSGSQPSGSHQSDLSGVVESLHSYGFSHLALSLARGSPANTSTDFMYSLAWRTNAWDLPQALNSASRNASLYAVIRAVHRGKEMEFTKLLCESAARQEMQNLRNTNPENVVEIRKAIQSLLCLREIRNWVQDWRQLQSESFSSPSKSFKKFFTLSPDLDFGAAEGIVATRISLIRSLVQSVSSQQIGNMEASTISRLTELETRCLVDLAANARMSNIPQVAFNVVSRAQQMSPVESFHISTEFAEALWTQQEHAMAIQFLTKLVRQKFPSQGYGSSSKMDEDLGPEEVQEWARLYARLGSWTTAACFASPQDIRTMWFDPGVRLLDPLNQIRRRTAKTVYYEYASFANKQLRQMERSDEYKRLKKWSIKVKAEIEELEQSLSVSRSDEIKTELRRRKEKSERLLETDNKTLEEHEAAVKSFLQQAISMYAHYMEASDSLDQEIAVRFCGLWFAYFDNDIAAESIRHALPKISPHKLLFLSHQLTARLGSPNESEKRSQRFLKQIVEAMCFLHPFHSLFQVLSMKGLESSSPKTREESVTNETSKRSEEAKRIIESVRIKVKEPKSRRPDGFMEVMEESFSAYIEWAHYPIKKLKQKTGNWYPIPRAIVLYQWTWDGKSKDNKPKPLCIPVMTADIPIEANGEYRNIPTIHWYERRYTVAGGVHVPKINICVDSLGRQHKQLFKGEGGDDLRQDAVMEQVFELVNIMLAQDRESKRRELSILGHILGLGDRHMSNLLMDAHSGEMIHIDLGIAFDQGRLLPIPELVPFRLTADVVDGMGIAGTEGVYRKCSEQTLRVLREGSDIIKTVLEVFGYDPLHIWTATPDKLRRIQDGAAESAADVVQPPSDSDQMLQGADRAINSVSHKLDTTLSVEYTVNELINAAQNPANLARIFYGWSPQC</sequence>
<reference evidence="18" key="2">
    <citation type="submission" date="2015-01" db="EMBL/GenBank/DDBJ databases">
        <title>Evolutionary Origins and Diversification of the Mycorrhizal Mutualists.</title>
        <authorList>
            <consortium name="DOE Joint Genome Institute"/>
            <consortium name="Mycorrhizal Genomics Consortium"/>
            <person name="Kohler A."/>
            <person name="Kuo A."/>
            <person name="Nagy L.G."/>
            <person name="Floudas D."/>
            <person name="Copeland A."/>
            <person name="Barry K.W."/>
            <person name="Cichocki N."/>
            <person name="Veneault-Fourrey C."/>
            <person name="LaButti K."/>
            <person name="Lindquist E.A."/>
            <person name="Lipzen A."/>
            <person name="Lundell T."/>
            <person name="Morin E."/>
            <person name="Murat C."/>
            <person name="Riley R."/>
            <person name="Ohm R."/>
            <person name="Sun H."/>
            <person name="Tunlid A."/>
            <person name="Henrissat B."/>
            <person name="Grigoriev I.V."/>
            <person name="Hibbett D.S."/>
            <person name="Martin F."/>
        </authorList>
    </citation>
    <scope>NUCLEOTIDE SEQUENCE [LARGE SCALE GENOMIC DNA]</scope>
    <source>
        <strain evidence="18">MAFF 305830</strain>
    </source>
</reference>
<protein>
    <recommendedName>
        <fullName evidence="3">Serine/threonine-protein kinase TEL1</fullName>
    </recommendedName>
    <alternativeName>
        <fullName evidence="8">ATM homolog</fullName>
    </alternativeName>
    <alternativeName>
        <fullName evidence="10 11">DNA-damage checkpoint kinase TEL1</fullName>
    </alternativeName>
    <alternativeName>
        <fullName evidence="4">Serine/threonine-protein kinase tel1</fullName>
    </alternativeName>
    <alternativeName>
        <fullName evidence="9">Telomere length regulation protein 1</fullName>
    </alternativeName>
</protein>
<keyword evidence="5" id="KW-0808">Transferase</keyword>
<gene>
    <name evidence="17" type="ORF">M408DRAFT_14239</name>
</gene>
<dbReference type="InterPro" id="IPR014009">
    <property type="entry name" value="PIK_FAT"/>
</dbReference>
<evidence type="ECO:0000259" key="14">
    <source>
        <dbReference type="PROSITE" id="PS50290"/>
    </source>
</evidence>
<dbReference type="Proteomes" id="UP000054097">
    <property type="component" value="Unassembled WGS sequence"/>
</dbReference>
<dbReference type="InterPro" id="IPR038980">
    <property type="entry name" value="ATM_plant"/>
</dbReference>
<keyword evidence="7" id="KW-0539">Nucleus</keyword>
<dbReference type="GO" id="GO:0006974">
    <property type="term" value="P:DNA damage response"/>
    <property type="evidence" value="ECO:0007669"/>
    <property type="project" value="UniProtKB-KW"/>
</dbReference>
<evidence type="ECO:0000256" key="7">
    <source>
        <dbReference type="ARBA" id="ARBA00023242"/>
    </source>
</evidence>
<organism evidence="17 18">
    <name type="scientific">Serendipita vermifera MAFF 305830</name>
    <dbReference type="NCBI Taxonomy" id="933852"/>
    <lineage>
        <taxon>Eukaryota</taxon>
        <taxon>Fungi</taxon>
        <taxon>Dikarya</taxon>
        <taxon>Basidiomycota</taxon>
        <taxon>Agaricomycotina</taxon>
        <taxon>Agaricomycetes</taxon>
        <taxon>Sebacinales</taxon>
        <taxon>Serendipitaceae</taxon>
        <taxon>Serendipita</taxon>
    </lineage>
</organism>
<keyword evidence="5" id="KW-0723">Serine/threonine-protein kinase</keyword>
<dbReference type="SUPFAM" id="SSF56112">
    <property type="entry name" value="Protein kinase-like (PK-like)"/>
    <property type="match status" value="1"/>
</dbReference>
<reference evidence="17 18" key="1">
    <citation type="submission" date="2014-04" db="EMBL/GenBank/DDBJ databases">
        <authorList>
            <consortium name="DOE Joint Genome Institute"/>
            <person name="Kuo A."/>
            <person name="Zuccaro A."/>
            <person name="Kohler A."/>
            <person name="Nagy L.G."/>
            <person name="Floudas D."/>
            <person name="Copeland A."/>
            <person name="Barry K.W."/>
            <person name="Cichocki N."/>
            <person name="Veneault-Fourrey C."/>
            <person name="LaButti K."/>
            <person name="Lindquist E.A."/>
            <person name="Lipzen A."/>
            <person name="Lundell T."/>
            <person name="Morin E."/>
            <person name="Murat C."/>
            <person name="Sun H."/>
            <person name="Tunlid A."/>
            <person name="Henrissat B."/>
            <person name="Grigoriev I.V."/>
            <person name="Hibbett D.S."/>
            <person name="Martin F."/>
            <person name="Nordberg H.P."/>
            <person name="Cantor M.N."/>
            <person name="Hua S.X."/>
        </authorList>
    </citation>
    <scope>NUCLEOTIDE SEQUENCE [LARGE SCALE GENOMIC DNA]</scope>
    <source>
        <strain evidence="17 18">MAFF 305830</strain>
    </source>
</reference>
<dbReference type="Gene3D" id="3.30.1010.10">
    <property type="entry name" value="Phosphatidylinositol 3-kinase Catalytic Subunit, Chain A, domain 4"/>
    <property type="match status" value="1"/>
</dbReference>
<feature type="region of interest" description="Disordered" evidence="13">
    <location>
        <begin position="170"/>
        <end position="189"/>
    </location>
</feature>
<dbReference type="Pfam" id="PF00454">
    <property type="entry name" value="PI3_PI4_kinase"/>
    <property type="match status" value="1"/>
</dbReference>
<dbReference type="PROSITE" id="PS51189">
    <property type="entry name" value="FAT"/>
    <property type="match status" value="1"/>
</dbReference>
<evidence type="ECO:0000256" key="9">
    <source>
        <dbReference type="ARBA" id="ARBA00030222"/>
    </source>
</evidence>
<dbReference type="PROSITE" id="PS50290">
    <property type="entry name" value="PI3_4_KINASE_3"/>
    <property type="match status" value="1"/>
</dbReference>
<comment type="subcellular location">
    <subcellularLocation>
        <location evidence="1">Nucleus</location>
    </subcellularLocation>
</comment>
<accession>A0A0C2XXG7</accession>
<feature type="domain" description="PI3K/PI4K catalytic" evidence="14">
    <location>
        <begin position="2802"/>
        <end position="2950"/>
    </location>
</feature>
<evidence type="ECO:0000313" key="17">
    <source>
        <dbReference type="EMBL" id="KIM33547.1"/>
    </source>
</evidence>
<dbReference type="SMART" id="SM00146">
    <property type="entry name" value="PI3Kc"/>
    <property type="match status" value="1"/>
</dbReference>
<dbReference type="GO" id="GO:0004674">
    <property type="term" value="F:protein serine/threonine kinase activity"/>
    <property type="evidence" value="ECO:0007669"/>
    <property type="project" value="UniProtKB-KW"/>
</dbReference>
<dbReference type="OrthoDB" id="381190at2759"/>
<evidence type="ECO:0000259" key="16">
    <source>
        <dbReference type="PROSITE" id="PS51190"/>
    </source>
</evidence>
<evidence type="ECO:0000256" key="1">
    <source>
        <dbReference type="ARBA" id="ARBA00004123"/>
    </source>
</evidence>
<evidence type="ECO:0000256" key="13">
    <source>
        <dbReference type="SAM" id="MobiDB-lite"/>
    </source>
</evidence>
<dbReference type="HOGENOM" id="CLU_000178_11_0_1"/>
<feature type="domain" description="FAT" evidence="15">
    <location>
        <begin position="1987"/>
        <end position="2610"/>
    </location>
</feature>
<evidence type="ECO:0000256" key="10">
    <source>
        <dbReference type="ARBA" id="ARBA00031460"/>
    </source>
</evidence>
<dbReference type="PROSITE" id="PS51190">
    <property type="entry name" value="FATC"/>
    <property type="match status" value="1"/>
</dbReference>
<dbReference type="SMART" id="SM01343">
    <property type="entry name" value="FATC"/>
    <property type="match status" value="1"/>
</dbReference>
<keyword evidence="5" id="KW-0418">Kinase</keyword>
<evidence type="ECO:0000256" key="12">
    <source>
        <dbReference type="ARBA" id="ARBA00047899"/>
    </source>
</evidence>
<dbReference type="PANTHER" id="PTHR37079">
    <property type="entry name" value="SERINE/THREONINE-PROTEIN KINASE ATM"/>
    <property type="match status" value="1"/>
</dbReference>
<dbReference type="SMART" id="SM01342">
    <property type="entry name" value="TAN"/>
    <property type="match status" value="1"/>
</dbReference>
<evidence type="ECO:0000256" key="6">
    <source>
        <dbReference type="ARBA" id="ARBA00022763"/>
    </source>
</evidence>
<dbReference type="Gene3D" id="1.10.1070.11">
    <property type="entry name" value="Phosphatidylinositol 3-/4-kinase, catalytic domain"/>
    <property type="match status" value="1"/>
</dbReference>
<keyword evidence="6" id="KW-0227">DNA damage</keyword>
<feature type="domain" description="FATC" evidence="16">
    <location>
        <begin position="2951"/>
        <end position="2983"/>
    </location>
</feature>
<evidence type="ECO:0000256" key="5">
    <source>
        <dbReference type="ARBA" id="ARBA00022527"/>
    </source>
</evidence>
<proteinExistence type="inferred from homology"/>